<reference evidence="2 3" key="1">
    <citation type="journal article" date="2013" name="Curr. Biol.">
        <title>The Genome of the Foraminiferan Reticulomyxa filosa.</title>
        <authorList>
            <person name="Glockner G."/>
            <person name="Hulsmann N."/>
            <person name="Schleicher M."/>
            <person name="Noegel A.A."/>
            <person name="Eichinger L."/>
            <person name="Gallinger C."/>
            <person name="Pawlowski J."/>
            <person name="Sierra R."/>
            <person name="Euteneuer U."/>
            <person name="Pillet L."/>
            <person name="Moustafa A."/>
            <person name="Platzer M."/>
            <person name="Groth M."/>
            <person name="Szafranski K."/>
            <person name="Schliwa M."/>
        </authorList>
    </citation>
    <scope>NUCLEOTIDE SEQUENCE [LARGE SCALE GENOMIC DNA]</scope>
</reference>
<proteinExistence type="predicted"/>
<feature type="signal peptide" evidence="1">
    <location>
        <begin position="1"/>
        <end position="19"/>
    </location>
</feature>
<feature type="non-terminal residue" evidence="2">
    <location>
        <position position="162"/>
    </location>
</feature>
<feature type="non-terminal residue" evidence="2">
    <location>
        <position position="1"/>
    </location>
</feature>
<evidence type="ECO:0000313" key="2">
    <source>
        <dbReference type="EMBL" id="ETN97888.1"/>
    </source>
</evidence>
<dbReference type="AlphaFoldDB" id="X6L8U2"/>
<keyword evidence="1" id="KW-0732">Signal</keyword>
<name>X6L8U2_RETFI</name>
<comment type="caution">
    <text evidence="2">The sequence shown here is derived from an EMBL/GenBank/DDBJ whole genome shotgun (WGS) entry which is preliminary data.</text>
</comment>
<organism evidence="2 3">
    <name type="scientific">Reticulomyxa filosa</name>
    <dbReference type="NCBI Taxonomy" id="46433"/>
    <lineage>
        <taxon>Eukaryota</taxon>
        <taxon>Sar</taxon>
        <taxon>Rhizaria</taxon>
        <taxon>Retaria</taxon>
        <taxon>Foraminifera</taxon>
        <taxon>Monothalamids</taxon>
        <taxon>Reticulomyxidae</taxon>
        <taxon>Reticulomyxa</taxon>
    </lineage>
</organism>
<accession>X6L8U2</accession>
<evidence type="ECO:0000256" key="1">
    <source>
        <dbReference type="SAM" id="SignalP"/>
    </source>
</evidence>
<feature type="chain" id="PRO_5004973793" evidence="1">
    <location>
        <begin position="20"/>
        <end position="162"/>
    </location>
</feature>
<gene>
    <name evidence="2" type="ORF">RFI_39638</name>
</gene>
<dbReference type="EMBL" id="ASPP01048317">
    <property type="protein sequence ID" value="ETN97888.1"/>
    <property type="molecule type" value="Genomic_DNA"/>
</dbReference>
<sequence length="162" mass="19153">LIAVIIVVALLCCCWYGYSDWILATTKMEKNTRHTIARNCSAANSGTDKQCQSEFQKLMKQRVNATSTLPMPPTYRNRVEKWMDYISTQEFELLLKHEKIENVMLPLRHGIKHWKDEFYLCEKEKRDVNKEKNLLKKEKHDIITRKDSYCLCNPGHNEVYLI</sequence>
<protein>
    <submittedName>
        <fullName evidence="2">Uncharacterized protein</fullName>
    </submittedName>
</protein>
<keyword evidence="3" id="KW-1185">Reference proteome</keyword>
<evidence type="ECO:0000313" key="3">
    <source>
        <dbReference type="Proteomes" id="UP000023152"/>
    </source>
</evidence>
<dbReference type="Proteomes" id="UP000023152">
    <property type="component" value="Unassembled WGS sequence"/>
</dbReference>